<evidence type="ECO:0000256" key="2">
    <source>
        <dbReference type="ARBA" id="ARBA00034247"/>
    </source>
</evidence>
<dbReference type="AlphaFoldDB" id="A0A1X7GCL2"/>
<dbReference type="InterPro" id="IPR029787">
    <property type="entry name" value="Nucleotide_cyclase"/>
</dbReference>
<name>A0A1X7GCL2_9SPHN</name>
<keyword evidence="6" id="KW-1185">Reference proteome</keyword>
<dbReference type="NCBIfam" id="TIGR00254">
    <property type="entry name" value="GGDEF"/>
    <property type="match status" value="1"/>
</dbReference>
<dbReference type="Proteomes" id="UP000192934">
    <property type="component" value="Chromosome I"/>
</dbReference>
<dbReference type="GO" id="GO:0052621">
    <property type="term" value="F:diguanylate cyclase activity"/>
    <property type="evidence" value="ECO:0007669"/>
    <property type="project" value="UniProtKB-EC"/>
</dbReference>
<reference evidence="6" key="1">
    <citation type="submission" date="2017-04" db="EMBL/GenBank/DDBJ databases">
        <authorList>
            <person name="Varghese N."/>
            <person name="Submissions S."/>
        </authorList>
    </citation>
    <scope>NUCLEOTIDE SEQUENCE [LARGE SCALE GENOMIC DNA]</scope>
    <source>
        <strain evidence="6">Dd16</strain>
    </source>
</reference>
<evidence type="ECO:0000259" key="4">
    <source>
        <dbReference type="PROSITE" id="PS50887"/>
    </source>
</evidence>
<dbReference type="EMBL" id="LT840185">
    <property type="protein sequence ID" value="SMF67020.1"/>
    <property type="molecule type" value="Genomic_DNA"/>
</dbReference>
<dbReference type="Pfam" id="PF00990">
    <property type="entry name" value="GGDEF"/>
    <property type="match status" value="1"/>
</dbReference>
<dbReference type="SUPFAM" id="SSF55073">
    <property type="entry name" value="Nucleotide cyclase"/>
    <property type="match status" value="1"/>
</dbReference>
<dbReference type="InterPro" id="IPR000160">
    <property type="entry name" value="GGDEF_dom"/>
</dbReference>
<keyword evidence="3" id="KW-0175">Coiled coil</keyword>
<dbReference type="PROSITE" id="PS50887">
    <property type="entry name" value="GGDEF"/>
    <property type="match status" value="1"/>
</dbReference>
<dbReference type="CDD" id="cd01949">
    <property type="entry name" value="GGDEF"/>
    <property type="match status" value="1"/>
</dbReference>
<dbReference type="PANTHER" id="PTHR45138">
    <property type="entry name" value="REGULATORY COMPONENTS OF SENSORY TRANSDUCTION SYSTEM"/>
    <property type="match status" value="1"/>
</dbReference>
<feature type="coiled-coil region" evidence="3">
    <location>
        <begin position="24"/>
        <end position="51"/>
    </location>
</feature>
<evidence type="ECO:0000313" key="6">
    <source>
        <dbReference type="Proteomes" id="UP000192934"/>
    </source>
</evidence>
<organism evidence="5 6">
    <name type="scientific">Allosphingosinicella indica</name>
    <dbReference type="NCBI Taxonomy" id="941907"/>
    <lineage>
        <taxon>Bacteria</taxon>
        <taxon>Pseudomonadati</taxon>
        <taxon>Pseudomonadota</taxon>
        <taxon>Alphaproteobacteria</taxon>
        <taxon>Sphingomonadales</taxon>
        <taxon>Sphingomonadaceae</taxon>
        <taxon>Allosphingosinicella</taxon>
    </lineage>
</organism>
<accession>A0A1X7GCL2</accession>
<dbReference type="InterPro" id="IPR043128">
    <property type="entry name" value="Rev_trsase/Diguanyl_cyclase"/>
</dbReference>
<dbReference type="RefSeq" id="WP_085218186.1">
    <property type="nucleotide sequence ID" value="NZ_LT840185.1"/>
</dbReference>
<dbReference type="STRING" id="941907.SAMN06295910_1457"/>
<evidence type="ECO:0000313" key="5">
    <source>
        <dbReference type="EMBL" id="SMF67020.1"/>
    </source>
</evidence>
<comment type="catalytic activity">
    <reaction evidence="2">
        <text>2 GTP = 3',3'-c-di-GMP + 2 diphosphate</text>
        <dbReference type="Rhea" id="RHEA:24898"/>
        <dbReference type="ChEBI" id="CHEBI:33019"/>
        <dbReference type="ChEBI" id="CHEBI:37565"/>
        <dbReference type="ChEBI" id="CHEBI:58805"/>
        <dbReference type="EC" id="2.7.7.65"/>
    </reaction>
</comment>
<gene>
    <name evidence="5" type="ORF">SAMN06295910_1457</name>
</gene>
<dbReference type="EC" id="2.7.7.65" evidence="1"/>
<feature type="domain" description="GGDEF" evidence="4">
    <location>
        <begin position="82"/>
        <end position="205"/>
    </location>
</feature>
<sequence length="205" mass="21820">MNIHGNIVAGIPVEDMTSEVRAAIGQLSDENALLRAALAETRERVQELERTADSDVLTPLPNRRRFLAELERAVSRANRHGTPSAVLFVDLAGLKAINDAHGHFAGDAALIHVAGLLAGLIRTTDCAARVGGDEFGLILDHLDHNSAIETAERIARCIATNPLDIGGSELALESAIGVATVLTGDTVEDVLRRADRNKARAKRDG</sequence>
<evidence type="ECO:0000256" key="3">
    <source>
        <dbReference type="SAM" id="Coils"/>
    </source>
</evidence>
<dbReference type="SMART" id="SM00267">
    <property type="entry name" value="GGDEF"/>
    <property type="match status" value="1"/>
</dbReference>
<evidence type="ECO:0000256" key="1">
    <source>
        <dbReference type="ARBA" id="ARBA00012528"/>
    </source>
</evidence>
<protein>
    <recommendedName>
        <fullName evidence="1">diguanylate cyclase</fullName>
        <ecNumber evidence="1">2.7.7.65</ecNumber>
    </recommendedName>
</protein>
<dbReference type="Gene3D" id="3.30.70.270">
    <property type="match status" value="1"/>
</dbReference>
<dbReference type="PANTHER" id="PTHR45138:SF9">
    <property type="entry name" value="DIGUANYLATE CYCLASE DGCM-RELATED"/>
    <property type="match status" value="1"/>
</dbReference>
<proteinExistence type="predicted"/>
<dbReference type="InterPro" id="IPR050469">
    <property type="entry name" value="Diguanylate_Cyclase"/>
</dbReference>
<dbReference type="OrthoDB" id="384661at2"/>